<dbReference type="InterPro" id="IPR011990">
    <property type="entry name" value="TPR-like_helical_dom_sf"/>
</dbReference>
<keyword evidence="2" id="KW-1185">Reference proteome</keyword>
<dbReference type="Proteomes" id="UP000593567">
    <property type="component" value="Unassembled WGS sequence"/>
</dbReference>
<dbReference type="AlphaFoldDB" id="A0A7J7KR93"/>
<sequence>MYTIKIQHKQVRWFREKVFEMCCYLLFTSDHNNSAIDYLSWLISYETSWFSILQHNRQIAECMNKLSKYKSARNILIRVKSTLEEKLMIDKNKSLTEYILRKVENSTGLPEYLLPMFQITSDLFCSLAHPDLTDVISSIIDIYLEYKRYEDCLFLCYTPVLRNQCLSKVLNGISTDYIRSSNYRRAAQFLQIAISKAADHSMEQADNYHQMGRCYMLMSSYKKSWCWLYSALCLYQSLPKTREVIFSLGKVHLSIAHLLLHTGHIVISLTEWVNFVQTVKPSILYNGEESFLNTNGPVFHIELDYHKRDGSLLIGTNKHLVSTDGLQKTKLASFLSKENKRLVFKGKYDVRCHMIDYTNYRRVAIESTLAMRRAQLQAICEKRMYIRAHY</sequence>
<proteinExistence type="predicted"/>
<dbReference type="SUPFAM" id="SSF48452">
    <property type="entry name" value="TPR-like"/>
    <property type="match status" value="1"/>
</dbReference>
<protein>
    <submittedName>
        <fullName evidence="1">Uncharacterized protein</fullName>
    </submittedName>
</protein>
<organism evidence="1 2">
    <name type="scientific">Bugula neritina</name>
    <name type="common">Brown bryozoan</name>
    <name type="synonym">Sertularia neritina</name>
    <dbReference type="NCBI Taxonomy" id="10212"/>
    <lineage>
        <taxon>Eukaryota</taxon>
        <taxon>Metazoa</taxon>
        <taxon>Spiralia</taxon>
        <taxon>Lophotrochozoa</taxon>
        <taxon>Bryozoa</taxon>
        <taxon>Gymnolaemata</taxon>
        <taxon>Cheilostomatida</taxon>
        <taxon>Flustrina</taxon>
        <taxon>Buguloidea</taxon>
        <taxon>Bugulidae</taxon>
        <taxon>Bugula</taxon>
    </lineage>
</organism>
<evidence type="ECO:0000313" key="2">
    <source>
        <dbReference type="Proteomes" id="UP000593567"/>
    </source>
</evidence>
<dbReference type="Gene3D" id="1.25.40.10">
    <property type="entry name" value="Tetratricopeptide repeat domain"/>
    <property type="match status" value="1"/>
</dbReference>
<accession>A0A7J7KR93</accession>
<evidence type="ECO:0000313" key="1">
    <source>
        <dbReference type="EMBL" id="KAF6040615.1"/>
    </source>
</evidence>
<name>A0A7J7KR93_BUGNE</name>
<reference evidence="1" key="1">
    <citation type="submission" date="2020-06" db="EMBL/GenBank/DDBJ databases">
        <title>Draft genome of Bugula neritina, a colonial animal packing powerful symbionts and potential medicines.</title>
        <authorList>
            <person name="Rayko M."/>
        </authorList>
    </citation>
    <scope>NUCLEOTIDE SEQUENCE [LARGE SCALE GENOMIC DNA]</scope>
    <source>
        <strain evidence="1">Kwan_BN1</strain>
    </source>
</reference>
<gene>
    <name evidence="1" type="ORF">EB796_001028</name>
</gene>
<dbReference type="EMBL" id="VXIV02000119">
    <property type="protein sequence ID" value="KAF6040615.1"/>
    <property type="molecule type" value="Genomic_DNA"/>
</dbReference>
<comment type="caution">
    <text evidence="1">The sequence shown here is derived from an EMBL/GenBank/DDBJ whole genome shotgun (WGS) entry which is preliminary data.</text>
</comment>